<protein>
    <submittedName>
        <fullName evidence="1">Uncharacterized protein</fullName>
    </submittedName>
</protein>
<organism evidence="1 2">
    <name type="scientific">Potamilus streckersoni</name>
    <dbReference type="NCBI Taxonomy" id="2493646"/>
    <lineage>
        <taxon>Eukaryota</taxon>
        <taxon>Metazoa</taxon>
        <taxon>Spiralia</taxon>
        <taxon>Lophotrochozoa</taxon>
        <taxon>Mollusca</taxon>
        <taxon>Bivalvia</taxon>
        <taxon>Autobranchia</taxon>
        <taxon>Heteroconchia</taxon>
        <taxon>Palaeoheterodonta</taxon>
        <taxon>Unionida</taxon>
        <taxon>Unionoidea</taxon>
        <taxon>Unionidae</taxon>
        <taxon>Ambleminae</taxon>
        <taxon>Lampsilini</taxon>
        <taxon>Potamilus</taxon>
    </lineage>
</organism>
<comment type="caution">
    <text evidence="1">The sequence shown here is derived from an EMBL/GenBank/DDBJ whole genome shotgun (WGS) entry which is preliminary data.</text>
</comment>
<proteinExistence type="predicted"/>
<accession>A0AAE0SXA8</accession>
<dbReference type="Proteomes" id="UP001195483">
    <property type="component" value="Unassembled WGS sequence"/>
</dbReference>
<gene>
    <name evidence="1" type="ORF">CHS0354_037217</name>
</gene>
<evidence type="ECO:0000313" key="1">
    <source>
        <dbReference type="EMBL" id="KAK3599742.1"/>
    </source>
</evidence>
<reference evidence="1" key="2">
    <citation type="journal article" date="2021" name="Genome Biol. Evol.">
        <title>Developing a high-quality reference genome for a parasitic bivalve with doubly uniparental inheritance (Bivalvia: Unionida).</title>
        <authorList>
            <person name="Smith C.H."/>
        </authorList>
    </citation>
    <scope>NUCLEOTIDE SEQUENCE</scope>
    <source>
        <strain evidence="1">CHS0354</strain>
        <tissue evidence="1">Mantle</tissue>
    </source>
</reference>
<dbReference type="AlphaFoldDB" id="A0AAE0SXA8"/>
<dbReference type="EMBL" id="JAEAOA010002176">
    <property type="protein sequence ID" value="KAK3599742.1"/>
    <property type="molecule type" value="Genomic_DNA"/>
</dbReference>
<evidence type="ECO:0000313" key="2">
    <source>
        <dbReference type="Proteomes" id="UP001195483"/>
    </source>
</evidence>
<name>A0AAE0SXA8_9BIVA</name>
<keyword evidence="2" id="KW-1185">Reference proteome</keyword>
<reference evidence="1" key="3">
    <citation type="submission" date="2023-05" db="EMBL/GenBank/DDBJ databases">
        <authorList>
            <person name="Smith C.H."/>
        </authorList>
    </citation>
    <scope>NUCLEOTIDE SEQUENCE</scope>
    <source>
        <strain evidence="1">CHS0354</strain>
        <tissue evidence="1">Mantle</tissue>
    </source>
</reference>
<reference evidence="1" key="1">
    <citation type="journal article" date="2021" name="Genome Biol. Evol.">
        <title>A High-Quality Reference Genome for a Parasitic Bivalve with Doubly Uniparental Inheritance (Bivalvia: Unionida).</title>
        <authorList>
            <person name="Smith C.H."/>
        </authorList>
    </citation>
    <scope>NUCLEOTIDE SEQUENCE</scope>
    <source>
        <strain evidence="1">CHS0354</strain>
    </source>
</reference>
<sequence length="385" mass="44497">MFRSGRFTKLFLLSFPCIFVYLYLYHESLEKVNAHAKYRFLRGNSTISWNSKLDPMVFSSKENRTRSQLNDSSIKTIENNFSLSTIPTLFAMKFQNIPEPWTNRVNEYLKNGKRPLLTLFTTWHESNDKYTVHNITLLNWISLRPLIFPVVFTNEASTAEQCSQKGWKVLPVRATAAKGAPFLKHMYLDAMKKFDSEFYAFANSDILFTDKLVETLLAVLEENSTLRGHTLIVGKRTNVNNLTESEGSSWSGLESVSKKRGMLFATYAEDYFITSASYPWKDIPDIVIGRRAYDNWLVLNARKMMHRVLDATETILAVHQTTNAGNFEGWKHQGTNYNHKLLVKLYKKVPYTAGYTDCAEFITKKNKMKISITRRQKLAQHCNLK</sequence>